<keyword evidence="5" id="KW-1185">Reference proteome</keyword>
<dbReference type="InterPro" id="IPR042095">
    <property type="entry name" value="SUMF_sf"/>
</dbReference>
<sequence>MARSKETKLTLKDFSDVHVSLQPIAGMKPQLYLKILYATLLAGILFLLLVLPGITRYGSIVHFNSYPERASIYVNGKRIGSTPMQIFLPAGDHEILLTKPFFLEHKETTTIKGRRLFSLFFPRVKEITPAFEIFDIHGLLETSYKEASFAYSASYSDKFPREPFLLHALDDLIASNQLDTHKNDILRWAIDTWALVSDQQSLEDVIQLWNTLQQYEFPIDINIMTGIRFDPLNPQLGDIISYQQEYIESDYPINLSNNYQTLNSSYLNISGLTFDYQPPVSFLMGDSTHNHIQEFPSTVSLNEFYYTKNLVTQAEFNRVISSSTKTSDDLSDIIFNRFDKSIQDQPVSYVSLPVAKLFIEQINRELMRLQMPWRARLPLESEWEFLAQSKSINTAYYEWMEEGYYPLKNLLFAKKSTARTVFQPFLQSVRGFDPLADRLAMQQYHPRGAQDPSWQSPFISFRIVLEPQ</sequence>
<dbReference type="Gene3D" id="3.90.1580.10">
    <property type="entry name" value="paralog of FGE (formylglycine-generating enzyme)"/>
    <property type="match status" value="1"/>
</dbReference>
<accession>A0A968G923</accession>
<dbReference type="Proteomes" id="UP000711995">
    <property type="component" value="Unassembled WGS sequence"/>
</dbReference>
<evidence type="ECO:0000256" key="1">
    <source>
        <dbReference type="SAM" id="Phobius"/>
    </source>
</evidence>
<dbReference type="SUPFAM" id="SSF56436">
    <property type="entry name" value="C-type lectin-like"/>
    <property type="match status" value="1"/>
</dbReference>
<keyword evidence="1" id="KW-1133">Transmembrane helix</keyword>
<dbReference type="InterPro" id="IPR016187">
    <property type="entry name" value="CTDL_fold"/>
</dbReference>
<evidence type="ECO:0000313" key="5">
    <source>
        <dbReference type="Proteomes" id="UP000711995"/>
    </source>
</evidence>
<protein>
    <submittedName>
        <fullName evidence="4">PEGA domain-containing protein</fullName>
    </submittedName>
</protein>
<dbReference type="RefSeq" id="WP_167699668.1">
    <property type="nucleotide sequence ID" value="NZ_CP118174.1"/>
</dbReference>
<evidence type="ECO:0000313" key="4">
    <source>
        <dbReference type="EMBL" id="NIZ40060.1"/>
    </source>
</evidence>
<dbReference type="InterPro" id="IPR013229">
    <property type="entry name" value="PEGA"/>
</dbReference>
<keyword evidence="1" id="KW-0812">Transmembrane</keyword>
<dbReference type="Pfam" id="PF08308">
    <property type="entry name" value="PEGA"/>
    <property type="match status" value="1"/>
</dbReference>
<organism evidence="4 5">
    <name type="scientific">Entomospira entomophila</name>
    <dbReference type="NCBI Taxonomy" id="2719988"/>
    <lineage>
        <taxon>Bacteria</taxon>
        <taxon>Pseudomonadati</taxon>
        <taxon>Spirochaetota</taxon>
        <taxon>Spirochaetia</taxon>
        <taxon>Spirochaetales</taxon>
        <taxon>Spirochaetaceae</taxon>
        <taxon>Entomospira</taxon>
    </lineage>
</organism>
<comment type="caution">
    <text evidence="4">The sequence shown here is derived from an EMBL/GenBank/DDBJ whole genome shotgun (WGS) entry which is preliminary data.</text>
</comment>
<evidence type="ECO:0000259" key="3">
    <source>
        <dbReference type="Pfam" id="PF08308"/>
    </source>
</evidence>
<dbReference type="AlphaFoldDB" id="A0A968G923"/>
<gene>
    <name evidence="4" type="ORF">HCT14_00810</name>
</gene>
<feature type="transmembrane region" description="Helical" evidence="1">
    <location>
        <begin position="35"/>
        <end position="54"/>
    </location>
</feature>
<dbReference type="Pfam" id="PF03781">
    <property type="entry name" value="FGE-sulfatase"/>
    <property type="match status" value="1"/>
</dbReference>
<dbReference type="EMBL" id="JAATLJ010000001">
    <property type="protein sequence ID" value="NIZ40060.1"/>
    <property type="molecule type" value="Genomic_DNA"/>
</dbReference>
<proteinExistence type="predicted"/>
<dbReference type="InterPro" id="IPR005532">
    <property type="entry name" value="SUMF_dom"/>
</dbReference>
<evidence type="ECO:0000259" key="2">
    <source>
        <dbReference type="Pfam" id="PF03781"/>
    </source>
</evidence>
<keyword evidence="1" id="KW-0472">Membrane</keyword>
<feature type="domain" description="PEGA" evidence="3">
    <location>
        <begin position="63"/>
        <end position="113"/>
    </location>
</feature>
<reference evidence="4 5" key="1">
    <citation type="submission" date="2020-03" db="EMBL/GenBank/DDBJ databases">
        <title>Spirochaetal bacteria isolated from arthropods constitute a novel genus Entomospira genus novum within the order Spirochaetales.</title>
        <authorList>
            <person name="Grana-Miraglia L."/>
            <person name="Sikutova S."/>
            <person name="Fingerle V."/>
            <person name="Sing A."/>
            <person name="Castillo-Ramirez S."/>
            <person name="Margos G."/>
            <person name="Rudolf I."/>
        </authorList>
    </citation>
    <scope>NUCLEOTIDE SEQUENCE [LARGE SCALE GENOMIC DNA]</scope>
    <source>
        <strain evidence="4 5">BR193</strain>
    </source>
</reference>
<name>A0A968G923_9SPIO</name>
<feature type="domain" description="Sulfatase-modifying factor enzyme-like" evidence="2">
    <location>
        <begin position="281"/>
        <end position="404"/>
    </location>
</feature>